<dbReference type="InterPro" id="IPR036291">
    <property type="entry name" value="NAD(P)-bd_dom_sf"/>
</dbReference>
<dbReference type="Gene3D" id="3.40.50.720">
    <property type="entry name" value="NAD(P)-binding Rossmann-like Domain"/>
    <property type="match status" value="1"/>
</dbReference>
<dbReference type="HOGENOM" id="CLU_052530_0_0_5"/>
<evidence type="ECO:0000259" key="1">
    <source>
        <dbReference type="Pfam" id="PF03446"/>
    </source>
</evidence>
<organism evidence="3 4">
    <name type="scientific">Polymorphum gilvum (strain LMG 25793 / CGMCC 1.9160 / SL003B-26A1)</name>
    <dbReference type="NCBI Taxonomy" id="991905"/>
    <lineage>
        <taxon>Bacteria</taxon>
        <taxon>Pseudomonadati</taxon>
        <taxon>Pseudomonadota</taxon>
        <taxon>Alphaproteobacteria</taxon>
        <taxon>Rhodobacterales</taxon>
        <taxon>Paracoccaceae</taxon>
        <taxon>Polymorphum</taxon>
    </lineage>
</organism>
<dbReference type="Pfam" id="PF03446">
    <property type="entry name" value="NAD_binding_2"/>
    <property type="match status" value="1"/>
</dbReference>
<dbReference type="InterPro" id="IPR006115">
    <property type="entry name" value="6PGDH_NADP-bd"/>
</dbReference>
<evidence type="ECO:0000313" key="3">
    <source>
        <dbReference type="EMBL" id="ADZ69166.1"/>
    </source>
</evidence>
<feature type="domain" description="6-phosphogluconate dehydrogenase NADP-binding" evidence="1">
    <location>
        <begin position="4"/>
        <end position="130"/>
    </location>
</feature>
<dbReference type="AlphaFoldDB" id="F2IVQ9"/>
<evidence type="ECO:0000313" key="4">
    <source>
        <dbReference type="Proteomes" id="UP000008130"/>
    </source>
</evidence>
<sequence>MTRVAIVAMGEMGAAIGGKLVRAGLPVASVLGGRSNETRARADEARVADAGSLDALLADCDLFLSIVPPAQAMALAKAVAVVARRDGRAFTFVDCNAISPAQTREIGALFAGSLVRFVDGGIIGQPPGAKIPRFYRSGPACPALDGLDGLAFDLRDLGPEVGAASGLKMSYAAISKGLNALLTAAALTADRLGLLDAWLAELAASQPDLLRRAETAIPRLPADAGRWTAEMEEIAATFAAVGVPSGFHEGAAQTMSLLAHSPFGAETRRTLDTSRDLRATLRGLSET</sequence>
<dbReference type="Proteomes" id="UP000008130">
    <property type="component" value="Chromosome"/>
</dbReference>
<feature type="domain" description="Phosphogluconate dehydrogenase NAD-binding putative C-terminal" evidence="2">
    <location>
        <begin position="189"/>
        <end position="256"/>
    </location>
</feature>
<dbReference type="eggNOG" id="COG2084">
    <property type="taxonomic scope" value="Bacteria"/>
</dbReference>
<dbReference type="InterPro" id="IPR013328">
    <property type="entry name" value="6PGD_dom2"/>
</dbReference>
<dbReference type="InterPro" id="IPR008927">
    <property type="entry name" value="6-PGluconate_DH-like_C_sf"/>
</dbReference>
<dbReference type="InterPro" id="IPR015814">
    <property type="entry name" value="Pgluconate_DH_NAD-bd_C"/>
</dbReference>
<accession>F2IVQ9</accession>
<evidence type="ECO:0000259" key="2">
    <source>
        <dbReference type="Pfam" id="PF09130"/>
    </source>
</evidence>
<dbReference type="EMBL" id="CP002568">
    <property type="protein sequence ID" value="ADZ69166.1"/>
    <property type="molecule type" value="Genomic_DNA"/>
</dbReference>
<reference evidence="3 4" key="1">
    <citation type="journal article" date="2011" name="J. Bacteriol.">
        <title>Complete genome sequence of Polymorphum gilvum SL003B-26A1T, a crude oil-degrading bacterium from oil-polluted saline soil.</title>
        <authorList>
            <person name="Li S.G."/>
            <person name="Tang Y.Q."/>
            <person name="Nie Y."/>
            <person name="Cai M."/>
            <person name="Wu X.L."/>
        </authorList>
    </citation>
    <scope>NUCLEOTIDE SEQUENCE [LARGE SCALE GENOMIC DNA]</scope>
    <source>
        <strain evidence="4">LMG 25793 / CGMCC 1.9160 / SL003B-26A1</strain>
    </source>
</reference>
<dbReference type="STRING" id="991905.SL003B_0736"/>
<gene>
    <name evidence="3" type="ordered locus">SL003B_0736</name>
</gene>
<dbReference type="OrthoDB" id="1271986at2"/>
<dbReference type="Pfam" id="PF09130">
    <property type="entry name" value="DUF1932"/>
    <property type="match status" value="1"/>
</dbReference>
<dbReference type="RefSeq" id="WP_013651486.1">
    <property type="nucleotide sequence ID" value="NC_015259.1"/>
</dbReference>
<dbReference type="SUPFAM" id="SSF51735">
    <property type="entry name" value="NAD(P)-binding Rossmann-fold domains"/>
    <property type="match status" value="1"/>
</dbReference>
<dbReference type="GO" id="GO:0050661">
    <property type="term" value="F:NADP binding"/>
    <property type="evidence" value="ECO:0007669"/>
    <property type="project" value="InterPro"/>
</dbReference>
<dbReference type="PATRIC" id="fig|991905.3.peg.746"/>
<proteinExistence type="predicted"/>
<dbReference type="KEGG" id="pgv:SL003B_0736"/>
<name>F2IVQ9_POLGS</name>
<keyword evidence="4" id="KW-1185">Reference proteome</keyword>
<dbReference type="SUPFAM" id="SSF48179">
    <property type="entry name" value="6-phosphogluconate dehydrogenase C-terminal domain-like"/>
    <property type="match status" value="1"/>
</dbReference>
<protein>
    <submittedName>
        <fullName evidence="3">Phosphogluconate dehydrogenase, NAD-binding, putative-like protein</fullName>
    </submittedName>
</protein>
<dbReference type="Gene3D" id="1.10.1040.10">
    <property type="entry name" value="N-(1-d-carboxylethyl)-l-norvaline Dehydrogenase, domain 2"/>
    <property type="match status" value="1"/>
</dbReference>